<protein>
    <submittedName>
        <fullName evidence="3">Putative isomerase YbhH</fullName>
    </submittedName>
</protein>
<dbReference type="GO" id="GO:0016853">
    <property type="term" value="F:isomerase activity"/>
    <property type="evidence" value="ECO:0007669"/>
    <property type="project" value="UniProtKB-KW"/>
</dbReference>
<keyword evidence="4" id="KW-1185">Reference proteome</keyword>
<dbReference type="PANTHER" id="PTHR43709">
    <property type="entry name" value="ACONITATE ISOMERASE-RELATED"/>
    <property type="match status" value="1"/>
</dbReference>
<accession>A0A1Q9D108</accession>
<gene>
    <name evidence="3" type="primary">ybhH</name>
    <name evidence="3" type="ORF">AK812_SmicGene29715</name>
</gene>
<dbReference type="InterPro" id="IPR007400">
    <property type="entry name" value="PrpF-like"/>
</dbReference>
<name>A0A1Q9D108_SYMMI</name>
<dbReference type="OrthoDB" id="10267539at2759"/>
<evidence type="ECO:0000313" key="4">
    <source>
        <dbReference type="Proteomes" id="UP000186817"/>
    </source>
</evidence>
<comment type="caution">
    <text evidence="3">The sequence shown here is derived from an EMBL/GenBank/DDBJ whole genome shotgun (WGS) entry which is preliminary data.</text>
</comment>
<dbReference type="SUPFAM" id="SSF54506">
    <property type="entry name" value="Diaminopimelate epimerase-like"/>
    <property type="match status" value="2"/>
</dbReference>
<evidence type="ECO:0000256" key="1">
    <source>
        <dbReference type="ARBA" id="ARBA00007673"/>
    </source>
</evidence>
<evidence type="ECO:0000313" key="3">
    <source>
        <dbReference type="EMBL" id="OLP88859.1"/>
    </source>
</evidence>
<evidence type="ECO:0000256" key="2">
    <source>
        <dbReference type="ARBA" id="ARBA00023235"/>
    </source>
</evidence>
<dbReference type="AlphaFoldDB" id="A0A1Q9D108"/>
<proteinExistence type="inferred from homology"/>
<comment type="similarity">
    <text evidence="1">Belongs to the PrpF family.</text>
</comment>
<dbReference type="OMA" id="MQRIPCV"/>
<dbReference type="Gene3D" id="3.10.310.10">
    <property type="entry name" value="Diaminopimelate Epimerase, Chain A, domain 1"/>
    <property type="match status" value="2"/>
</dbReference>
<keyword evidence="2 3" id="KW-0413">Isomerase</keyword>
<dbReference type="Pfam" id="PF04303">
    <property type="entry name" value="PrpF"/>
    <property type="match status" value="1"/>
</dbReference>
<dbReference type="EMBL" id="LSRX01000790">
    <property type="protein sequence ID" value="OLP88859.1"/>
    <property type="molecule type" value="Genomic_DNA"/>
</dbReference>
<dbReference type="Proteomes" id="UP000186817">
    <property type="component" value="Unassembled WGS sequence"/>
</dbReference>
<reference evidence="3 4" key="1">
    <citation type="submission" date="2016-02" db="EMBL/GenBank/DDBJ databases">
        <title>Genome analysis of coral dinoflagellate symbionts highlights evolutionary adaptations to a symbiotic lifestyle.</title>
        <authorList>
            <person name="Aranda M."/>
            <person name="Li Y."/>
            <person name="Liew Y.J."/>
            <person name="Baumgarten S."/>
            <person name="Simakov O."/>
            <person name="Wilson M."/>
            <person name="Piel J."/>
            <person name="Ashoor H."/>
            <person name="Bougouffa S."/>
            <person name="Bajic V.B."/>
            <person name="Ryu T."/>
            <person name="Ravasi T."/>
            <person name="Bayer T."/>
            <person name="Micklem G."/>
            <person name="Kim H."/>
            <person name="Bhak J."/>
            <person name="Lajeunesse T.C."/>
            <person name="Voolstra C.R."/>
        </authorList>
    </citation>
    <scope>NUCLEOTIDE SEQUENCE [LARGE SCALE GENOMIC DNA]</scope>
    <source>
        <strain evidence="3 4">CCMP2467</strain>
    </source>
</reference>
<organism evidence="3 4">
    <name type="scientific">Symbiodinium microadriaticum</name>
    <name type="common">Dinoflagellate</name>
    <name type="synonym">Zooxanthella microadriatica</name>
    <dbReference type="NCBI Taxonomy" id="2951"/>
    <lineage>
        <taxon>Eukaryota</taxon>
        <taxon>Sar</taxon>
        <taxon>Alveolata</taxon>
        <taxon>Dinophyceae</taxon>
        <taxon>Suessiales</taxon>
        <taxon>Symbiodiniaceae</taxon>
        <taxon>Symbiodinium</taxon>
    </lineage>
</organism>
<dbReference type="PANTHER" id="PTHR43709:SF2">
    <property type="entry name" value="DUF453 DOMAIN PROTEIN (AFU_ORTHOLOGUE AFUA_6G00360)"/>
    <property type="match status" value="1"/>
</dbReference>
<sequence length="409" mass="42730">MASFCGLRKIPFVLYRSGTSRGLFLLESDVPPRGRLRDEVLCRLMGSGHPQQVGGFGGGCGPTSKVAVVGPHSEPNSVACCFAQCGIASAEVDHSHGDCGNMLAAVAPFALERGILNLEPSACQCAARKVKIHSINTGAVYEAQVSITGDRGQTFVQYTGDCEVPGIPGPAAPLRLASLDVAGSQTGRLLPSGNAQDFFVVGKRLGSVTATLIDFARALVVVPAEEVLPKFGYRQLDELTIARVEHDVELCSDLEDLRLHAGLLMGMGDCSGHDAPKLAIVGSPESPGVGLGESTQSGMSCRYFVNPGRCEMHPTVAMTAAQALGAACLVEGSVANRALGRRPAADDGSDVFTFAIQHPKGTFPVSIGVQPASVDELARFPSGVPHAGRYTTTVMPIAEGSAFIDRPFL</sequence>